<keyword evidence="2" id="KW-1133">Transmembrane helix</keyword>
<dbReference type="OrthoDB" id="8479416at2"/>
<feature type="transmembrane region" description="Helical" evidence="2">
    <location>
        <begin position="23"/>
        <end position="43"/>
    </location>
</feature>
<dbReference type="Pfam" id="PF05036">
    <property type="entry name" value="SPOR"/>
    <property type="match status" value="1"/>
</dbReference>
<dbReference type="InterPro" id="IPR036680">
    <property type="entry name" value="SPOR-like_sf"/>
</dbReference>
<proteinExistence type="predicted"/>
<evidence type="ECO:0000256" key="1">
    <source>
        <dbReference type="SAM" id="MobiDB-lite"/>
    </source>
</evidence>
<dbReference type="PROSITE" id="PS51724">
    <property type="entry name" value="SPOR"/>
    <property type="match status" value="1"/>
</dbReference>
<dbReference type="Gene3D" id="3.30.70.1070">
    <property type="entry name" value="Sporulation related repeat"/>
    <property type="match status" value="1"/>
</dbReference>
<evidence type="ECO:0000313" key="5">
    <source>
        <dbReference type="Proteomes" id="UP000199377"/>
    </source>
</evidence>
<dbReference type="STRING" id="1114924.SAMN05216258_10590"/>
<gene>
    <name evidence="4" type="ORF">SAMN05216258_10590</name>
</gene>
<keyword evidence="2" id="KW-0812">Transmembrane</keyword>
<feature type="region of interest" description="Disordered" evidence="1">
    <location>
        <begin position="152"/>
        <end position="192"/>
    </location>
</feature>
<dbReference type="EMBL" id="FOQH01000005">
    <property type="protein sequence ID" value="SFI21222.1"/>
    <property type="molecule type" value="Genomic_DNA"/>
</dbReference>
<organism evidence="4 5">
    <name type="scientific">Albimonas pacifica</name>
    <dbReference type="NCBI Taxonomy" id="1114924"/>
    <lineage>
        <taxon>Bacteria</taxon>
        <taxon>Pseudomonadati</taxon>
        <taxon>Pseudomonadota</taxon>
        <taxon>Alphaproteobacteria</taxon>
        <taxon>Rhodobacterales</taxon>
        <taxon>Paracoccaceae</taxon>
        <taxon>Albimonas</taxon>
    </lineage>
</organism>
<dbReference type="InterPro" id="IPR007730">
    <property type="entry name" value="SPOR-like_dom"/>
</dbReference>
<protein>
    <submittedName>
        <fullName evidence="4">Sporulation related domain-containing protein</fullName>
    </submittedName>
</protein>
<dbReference type="SUPFAM" id="SSF110997">
    <property type="entry name" value="Sporulation related repeat"/>
    <property type="match status" value="1"/>
</dbReference>
<keyword evidence="2" id="KW-0472">Membrane</keyword>
<feature type="region of interest" description="Disordered" evidence="1">
    <location>
        <begin position="104"/>
        <end position="140"/>
    </location>
</feature>
<dbReference type="Proteomes" id="UP000199377">
    <property type="component" value="Unassembled WGS sequence"/>
</dbReference>
<feature type="domain" description="SPOR" evidence="3">
    <location>
        <begin position="214"/>
        <end position="299"/>
    </location>
</feature>
<dbReference type="GO" id="GO:0042834">
    <property type="term" value="F:peptidoglycan binding"/>
    <property type="evidence" value="ECO:0007669"/>
    <property type="project" value="InterPro"/>
</dbReference>
<evidence type="ECO:0000259" key="3">
    <source>
        <dbReference type="PROSITE" id="PS51724"/>
    </source>
</evidence>
<dbReference type="AlphaFoldDB" id="A0A1I3GDA1"/>
<accession>A0A1I3GDA1</accession>
<evidence type="ECO:0000256" key="2">
    <source>
        <dbReference type="SAM" id="Phobius"/>
    </source>
</evidence>
<keyword evidence="5" id="KW-1185">Reference proteome</keyword>
<name>A0A1I3GDA1_9RHOB</name>
<sequence length="299" mass="30804">MAEMAGDPYGFDERGGRGWRRQFAGALGGACAIALVWGLVSWGHGLLTRDSGQIPFLRAEDGPMKIVPEDPGGLKLERTDMAVSRIVGGVAGSAVEPGLAPQAEGLADEDQPQPYLTAPDPLATPSDGAQDPAAAPDADPDAIERAVARALQEQQMGDDPTASQVEDEDESSSLSAVAAPPPPLRPRAPTRAEMAAAAAAAAAAIPAPTPAATSLATGDIGVQLGAFNSQAIAESQWRRAQRRHEDLLSGLAHAVTTVESGGRTLYRLRAGPVADRGQAQELCAALKSRGDACIVATIR</sequence>
<evidence type="ECO:0000313" key="4">
    <source>
        <dbReference type="EMBL" id="SFI21222.1"/>
    </source>
</evidence>
<reference evidence="4 5" key="1">
    <citation type="submission" date="2016-10" db="EMBL/GenBank/DDBJ databases">
        <authorList>
            <person name="de Groot N.N."/>
        </authorList>
    </citation>
    <scope>NUCLEOTIDE SEQUENCE [LARGE SCALE GENOMIC DNA]</scope>
    <source>
        <strain evidence="4 5">CGMCC 1.11030</strain>
    </source>
</reference>